<protein>
    <submittedName>
        <fullName evidence="1">DUF3581 domain-containing protein</fullName>
    </submittedName>
</protein>
<keyword evidence="2" id="KW-1185">Reference proteome</keyword>
<gene>
    <name evidence="1" type="ORF">JAO78_011925</name>
</gene>
<evidence type="ECO:0000313" key="1">
    <source>
        <dbReference type="EMBL" id="MCB5227519.1"/>
    </source>
</evidence>
<organism evidence="1 2">
    <name type="scientific">Alishewanella maricola</name>
    <dbReference type="NCBI Taxonomy" id="2795740"/>
    <lineage>
        <taxon>Bacteria</taxon>
        <taxon>Pseudomonadati</taxon>
        <taxon>Pseudomonadota</taxon>
        <taxon>Gammaproteobacteria</taxon>
        <taxon>Alteromonadales</taxon>
        <taxon>Alteromonadaceae</taxon>
        <taxon>Alishewanella</taxon>
    </lineage>
</organism>
<name>A0ABS8C596_9ALTE</name>
<proteinExistence type="predicted"/>
<dbReference type="EMBL" id="JAEINI020000007">
    <property type="protein sequence ID" value="MCB5227519.1"/>
    <property type="molecule type" value="Genomic_DNA"/>
</dbReference>
<evidence type="ECO:0000313" key="2">
    <source>
        <dbReference type="Proteomes" id="UP000633814"/>
    </source>
</evidence>
<accession>A0ABS8C596</accession>
<reference evidence="1 2" key="1">
    <citation type="submission" date="2021-10" db="EMBL/GenBank/DDBJ databases">
        <title>Alishewanella koreense sp. nov. isolated from seawater of southwestern coast in South Korea and the proposal for the reclassification of Rheinheimera perlucida and Rheinheimera tuosuensis as Arsukibacterium perlucida and Arsukibacterium tuosuensis.</title>
        <authorList>
            <person name="Kim K.H."/>
            <person name="Ruan W."/>
            <person name="Kim K.R."/>
            <person name="Baek J.H."/>
            <person name="Jeon C.O."/>
        </authorList>
    </citation>
    <scope>NUCLEOTIDE SEQUENCE [LARGE SCALE GENOMIC DNA]</scope>
    <source>
        <strain evidence="1 2">16-MA</strain>
    </source>
</reference>
<dbReference type="Proteomes" id="UP000633814">
    <property type="component" value="Unassembled WGS sequence"/>
</dbReference>
<dbReference type="RefSeq" id="WP_226751586.1">
    <property type="nucleotide sequence ID" value="NZ_JAEINI020000007.1"/>
</dbReference>
<sequence length="239" mass="26777">MILDAFVSRHGDAFSFTRQHSCNFAKKIAGDFNPIHDVDAKRFCVPGDLLFSYLLTRYGVSQQLNCQFSGMVSADVLLHCELSEGKIQVCDEQGRVYLTVQFSGEHTHDIGVIEPLFQDYVQFSGQNFPHILQPLMEQQGVMIHPLRPLVIYESMALSFTTLPTSKVELSLASSKLDIEGKRGNVTLNFILTAKGVQIGKGEKKMILSNLQPYDATEMQRMVDEYNNRKTSAGCGNFDL</sequence>
<dbReference type="Pfam" id="PF12119">
    <property type="entry name" value="DUF3581"/>
    <property type="match status" value="1"/>
</dbReference>
<comment type="caution">
    <text evidence="1">The sequence shown here is derived from an EMBL/GenBank/DDBJ whole genome shotgun (WGS) entry which is preliminary data.</text>
</comment>
<dbReference type="InterPro" id="IPR021974">
    <property type="entry name" value="DUF3581"/>
</dbReference>